<organism evidence="2">
    <name type="scientific">uncultured delta proteobacterium</name>
    <dbReference type="NCBI Taxonomy" id="34034"/>
    <lineage>
        <taxon>Bacteria</taxon>
        <taxon>Deltaproteobacteria</taxon>
        <taxon>environmental samples</taxon>
    </lineage>
</organism>
<evidence type="ECO:0000313" key="2">
    <source>
        <dbReference type="EMBL" id="SBW02980.1"/>
    </source>
</evidence>
<name>A0A212JU72_9DELT</name>
<protein>
    <recommendedName>
        <fullName evidence="3">Transporter</fullName>
    </recommendedName>
</protein>
<gene>
    <name evidence="2" type="ORF">KL86DPRO_20065</name>
</gene>
<dbReference type="Pfam" id="PF13557">
    <property type="entry name" value="Phenol_MetA_deg"/>
    <property type="match status" value="1"/>
</dbReference>
<accession>A0A212JU72</accession>
<reference evidence="2" key="1">
    <citation type="submission" date="2016-04" db="EMBL/GenBank/DDBJ databases">
        <authorList>
            <person name="Evans L.H."/>
            <person name="Alamgir A."/>
            <person name="Owens N."/>
            <person name="Weber N.D."/>
            <person name="Virtaneva K."/>
            <person name="Barbian K."/>
            <person name="Babar A."/>
            <person name="Rosenke K."/>
        </authorList>
    </citation>
    <scope>NUCLEOTIDE SEQUENCE</scope>
    <source>
        <strain evidence="2">86</strain>
    </source>
</reference>
<feature type="signal peptide" evidence="1">
    <location>
        <begin position="1"/>
        <end position="22"/>
    </location>
</feature>
<keyword evidence="1" id="KW-0732">Signal</keyword>
<dbReference type="AlphaFoldDB" id="A0A212JU72"/>
<evidence type="ECO:0008006" key="3">
    <source>
        <dbReference type="Google" id="ProtNLM"/>
    </source>
</evidence>
<sequence length="294" mass="32764">MNRALFIVALCCGVLFSGQALAGHSHYTNGVEGIKAATLPPEGVYWRVYNVYYQADKLKTNDKKSNKDFEADVYALVNRLIWTTPATIFGANLSMDVVVPLIYSDIKMDGVFDQHKFGVGDILVEPALLHWHGDRWDTAVGVGLYMPTGEFRKNYNANPGKGFWTVFWSAGGTVYFDAEKTWSASVLARYENHVSDQEETHVRPGDDFHFEWGVGKAFSSGFEAGIAGYCQWQLKEDTGRNAAPGMEKAYAVGPEIGYTHAPWGLNVTLRSLWEFENKNTTQGNITSLVFTKAF</sequence>
<proteinExistence type="predicted"/>
<evidence type="ECO:0000256" key="1">
    <source>
        <dbReference type="SAM" id="SignalP"/>
    </source>
</evidence>
<dbReference type="EMBL" id="FLUQ01000002">
    <property type="protein sequence ID" value="SBW02980.1"/>
    <property type="molecule type" value="Genomic_DNA"/>
</dbReference>
<dbReference type="InterPro" id="IPR025737">
    <property type="entry name" value="FApF"/>
</dbReference>
<feature type="chain" id="PRO_5013165991" description="Transporter" evidence="1">
    <location>
        <begin position="23"/>
        <end position="294"/>
    </location>
</feature>